<proteinExistence type="predicted"/>
<dbReference type="AlphaFoldDB" id="A0AAD5QQ18"/>
<dbReference type="Proteomes" id="UP001196413">
    <property type="component" value="Unassembled WGS sequence"/>
</dbReference>
<sequence length="157" mass="17864">MDAEKRRLATGTVDRCGIDALQCSPHGMRFRCQCGLSTRDGNRMAQHFYLCGEAFNIIDTDEEWAEPNETDEAEDKVEAQLFAVHPRADPVVNNSEKNAEQKRKFVEPPLSLFEQQAISISKPEDISAAIQRRNAKYTAIEYDPKLTKEDKVPFMIE</sequence>
<organism evidence="1 2">
    <name type="scientific">Parelaphostrongylus tenuis</name>
    <name type="common">Meningeal worm</name>
    <dbReference type="NCBI Taxonomy" id="148309"/>
    <lineage>
        <taxon>Eukaryota</taxon>
        <taxon>Metazoa</taxon>
        <taxon>Ecdysozoa</taxon>
        <taxon>Nematoda</taxon>
        <taxon>Chromadorea</taxon>
        <taxon>Rhabditida</taxon>
        <taxon>Rhabditina</taxon>
        <taxon>Rhabditomorpha</taxon>
        <taxon>Strongyloidea</taxon>
        <taxon>Metastrongylidae</taxon>
        <taxon>Parelaphostrongylus</taxon>
    </lineage>
</organism>
<evidence type="ECO:0000313" key="1">
    <source>
        <dbReference type="EMBL" id="KAJ1360193.1"/>
    </source>
</evidence>
<gene>
    <name evidence="1" type="ORF">KIN20_019113</name>
</gene>
<keyword evidence="2" id="KW-1185">Reference proteome</keyword>
<evidence type="ECO:0000313" key="2">
    <source>
        <dbReference type="Proteomes" id="UP001196413"/>
    </source>
</evidence>
<comment type="caution">
    <text evidence="1">The sequence shown here is derived from an EMBL/GenBank/DDBJ whole genome shotgun (WGS) entry which is preliminary data.</text>
</comment>
<accession>A0AAD5QQ18</accession>
<reference evidence="1" key="1">
    <citation type="submission" date="2021-06" db="EMBL/GenBank/DDBJ databases">
        <title>Parelaphostrongylus tenuis whole genome reference sequence.</title>
        <authorList>
            <person name="Garwood T.J."/>
            <person name="Larsen P.A."/>
            <person name="Fountain-Jones N.M."/>
            <person name="Garbe J.R."/>
            <person name="Macchietto M.G."/>
            <person name="Kania S.A."/>
            <person name="Gerhold R.W."/>
            <person name="Richards J.E."/>
            <person name="Wolf T.M."/>
        </authorList>
    </citation>
    <scope>NUCLEOTIDE SEQUENCE</scope>
    <source>
        <strain evidence="1">MNPRO001-30</strain>
        <tissue evidence="1">Meninges</tissue>
    </source>
</reference>
<name>A0AAD5QQ18_PARTN</name>
<dbReference type="EMBL" id="JAHQIW010003811">
    <property type="protein sequence ID" value="KAJ1360193.1"/>
    <property type="molecule type" value="Genomic_DNA"/>
</dbReference>
<protein>
    <submittedName>
        <fullName evidence="1">Uncharacterized protein</fullName>
    </submittedName>
</protein>
<dbReference type="Gene3D" id="1.10.150.340">
    <property type="entry name" value="Pyrimidine 5'-nucleotidase (UMPH-1), N-terminal domain"/>
    <property type="match status" value="1"/>
</dbReference>